<protein>
    <submittedName>
        <fullName evidence="2">Uncharacterized protein</fullName>
    </submittedName>
</protein>
<keyword evidence="1" id="KW-0175">Coiled coil</keyword>
<organism evidence="2">
    <name type="scientific">Catovirus CTV1</name>
    <dbReference type="NCBI Taxonomy" id="1977631"/>
    <lineage>
        <taxon>Viruses</taxon>
        <taxon>Varidnaviria</taxon>
        <taxon>Bamfordvirae</taxon>
        <taxon>Nucleocytoviricota</taxon>
        <taxon>Megaviricetes</taxon>
        <taxon>Imitervirales</taxon>
        <taxon>Mimiviridae</taxon>
        <taxon>Klosneuvirinae</taxon>
        <taxon>Catovirus</taxon>
    </lineage>
</organism>
<accession>A0A1V0SBJ9</accession>
<gene>
    <name evidence="2" type="ORF">Catovirus_2_28</name>
</gene>
<evidence type="ECO:0000313" key="2">
    <source>
        <dbReference type="EMBL" id="ARF09079.1"/>
    </source>
</evidence>
<proteinExistence type="predicted"/>
<dbReference type="EMBL" id="KY684084">
    <property type="protein sequence ID" value="ARF09079.1"/>
    <property type="molecule type" value="Genomic_DNA"/>
</dbReference>
<reference evidence="2" key="1">
    <citation type="journal article" date="2017" name="Science">
        <title>Giant viruses with an expanded complement of translation system components.</title>
        <authorList>
            <person name="Schulz F."/>
            <person name="Yutin N."/>
            <person name="Ivanova N.N."/>
            <person name="Ortega D.R."/>
            <person name="Lee T.K."/>
            <person name="Vierheilig J."/>
            <person name="Daims H."/>
            <person name="Horn M."/>
            <person name="Wagner M."/>
            <person name="Jensen G.J."/>
            <person name="Kyrpides N.C."/>
            <person name="Koonin E.V."/>
            <person name="Woyke T."/>
        </authorList>
    </citation>
    <scope>NUCLEOTIDE SEQUENCE</scope>
    <source>
        <strain evidence="2">CTV1</strain>
    </source>
</reference>
<evidence type="ECO:0000256" key="1">
    <source>
        <dbReference type="SAM" id="Coils"/>
    </source>
</evidence>
<name>A0A1V0SBJ9_9VIRU</name>
<feature type="coiled-coil region" evidence="1">
    <location>
        <begin position="96"/>
        <end position="123"/>
    </location>
</feature>
<sequence length="140" mass="16494">MSKKNYEYIRPNITYTDTLTKNEIISFLQDFEKVNDINNIPIGTYLSYIDVSNNKSSFRIGGTLVLNKEEYIVLAAGKTSFSVQKNNKIFFRRLSYVELKKEMEEKMEECRKIVNEKDEQIKRLIHYIKTLKSDKITCDS</sequence>